<comment type="caution">
    <text evidence="2">The sequence shown here is derived from an EMBL/GenBank/DDBJ whole genome shotgun (WGS) entry which is preliminary data.</text>
</comment>
<organism evidence="2 3">
    <name type="scientific">Brevibacillus halotolerans</name>
    <dbReference type="NCBI Taxonomy" id="1507437"/>
    <lineage>
        <taxon>Bacteria</taxon>
        <taxon>Bacillati</taxon>
        <taxon>Bacillota</taxon>
        <taxon>Bacilli</taxon>
        <taxon>Bacillales</taxon>
        <taxon>Paenibacillaceae</taxon>
        <taxon>Brevibacillus</taxon>
    </lineage>
</organism>
<protein>
    <submittedName>
        <fullName evidence="2">NUDIX hydrolase</fullName>
    </submittedName>
</protein>
<reference evidence="2" key="1">
    <citation type="submission" date="2022-09" db="EMBL/GenBank/DDBJ databases">
        <title>Genome analysis and characterization of larvicidal activity of Brevibacillus strains.</title>
        <authorList>
            <person name="Patrusheva E.V."/>
            <person name="Izotova A.O."/>
            <person name="Toshchakov S.V."/>
            <person name="Sineoky S.P."/>
        </authorList>
    </citation>
    <scope>NUCLEOTIDE SEQUENCE</scope>
    <source>
        <strain evidence="2">VKPM_B-13244</strain>
    </source>
</reference>
<sequence>MMETELLAIFDESHNHLGSASRAEVHRKGLWHETFHCWFISNENGTDYIHFQIRSEQKKDFPSLLDITAAGHLLAHETIYDGIREIEEELGIRVSFHDLVSLGVIKNCIIQKGFIDKELSHVFLYQSKHAISDYTLQPEEVSGMVKAEFAGFCELWLHDKQELLVEGFERNAKGERNPLHRMVCKHDFVPHEQAYFEGIIHSITKYLSKRNRNPYW</sequence>
<dbReference type="CDD" id="cd04692">
    <property type="entry name" value="NUDIX_Hydrolase"/>
    <property type="match status" value="1"/>
</dbReference>
<dbReference type="InterPro" id="IPR015797">
    <property type="entry name" value="NUDIX_hydrolase-like_dom_sf"/>
</dbReference>
<name>A0ABT4HZ22_9BACL</name>
<gene>
    <name evidence="2" type="ORF">O0535_14960</name>
</gene>
<dbReference type="PANTHER" id="PTHR10885">
    <property type="entry name" value="ISOPENTENYL-DIPHOSPHATE DELTA-ISOMERASE"/>
    <property type="match status" value="1"/>
</dbReference>
<dbReference type="Proteomes" id="UP001067708">
    <property type="component" value="Unassembled WGS sequence"/>
</dbReference>
<dbReference type="GO" id="GO:0016787">
    <property type="term" value="F:hydrolase activity"/>
    <property type="evidence" value="ECO:0007669"/>
    <property type="project" value="UniProtKB-KW"/>
</dbReference>
<dbReference type="PANTHER" id="PTHR10885:SF0">
    <property type="entry name" value="ISOPENTENYL-DIPHOSPHATE DELTA-ISOMERASE"/>
    <property type="match status" value="1"/>
</dbReference>
<accession>A0ABT4HZ22</accession>
<dbReference type="Gene3D" id="3.90.79.10">
    <property type="entry name" value="Nucleoside Triphosphate Pyrophosphohydrolase"/>
    <property type="match status" value="1"/>
</dbReference>
<evidence type="ECO:0000313" key="3">
    <source>
        <dbReference type="Proteomes" id="UP001067708"/>
    </source>
</evidence>
<evidence type="ECO:0000313" key="2">
    <source>
        <dbReference type="EMBL" id="MCZ0832044.1"/>
    </source>
</evidence>
<dbReference type="SUPFAM" id="SSF55811">
    <property type="entry name" value="Nudix"/>
    <property type="match status" value="1"/>
</dbReference>
<proteinExistence type="predicted"/>
<dbReference type="InterPro" id="IPR000086">
    <property type="entry name" value="NUDIX_hydrolase_dom"/>
</dbReference>
<dbReference type="EMBL" id="JAPTNG010000011">
    <property type="protein sequence ID" value="MCZ0832044.1"/>
    <property type="molecule type" value="Genomic_DNA"/>
</dbReference>
<evidence type="ECO:0000259" key="1">
    <source>
        <dbReference type="PROSITE" id="PS51462"/>
    </source>
</evidence>
<keyword evidence="2" id="KW-0378">Hydrolase</keyword>
<keyword evidence="3" id="KW-1185">Reference proteome</keyword>
<feature type="domain" description="Nudix hydrolase" evidence="1">
    <location>
        <begin position="30"/>
        <end position="177"/>
    </location>
</feature>
<dbReference type="RefSeq" id="WP_258417766.1">
    <property type="nucleotide sequence ID" value="NZ_JAPTNG010000011.1"/>
</dbReference>
<dbReference type="PROSITE" id="PS51462">
    <property type="entry name" value="NUDIX"/>
    <property type="match status" value="1"/>
</dbReference>